<sequence>MASNLIANQVQCPVSKSRLSSLFLSPVRIPPALVAIKSRSLASRASGLAFSPLTGNVRASSSSSSSETAEVTNKVLGFSLWNRRLRNRGSGAAAEFPVAKAAAADADGSEIEISDGFVSVIHLLVGVAYCLVSWAVGLPKRAPINRELLLLLTPVGFCHALGHVMSNVSFAAVAVSFTHTIKALEPFFNASASQFVLGHQIPLSLWLSLAPVVIGVSMASLTELSFNWTGFISAMISNIAFTYRSIYSKKAMTGMDSTNVYAYISIIALLFCIPPAIIIEGPRLMQHGFSDAIAKVGLTKFLSDLFWIGMFYHLYNQLATNTLERVAPLTHAVGNVLKRVFVIGFSIVVFGNKISTQTGIGTAIAIAGVAIYSLIKANMEEQKRKAAADAANAASS</sequence>
<comment type="subcellular location">
    <subcellularLocation>
        <location evidence="1">Plastid</location>
        <location evidence="1">Chloroplast membrane</location>
        <topology evidence="1">Multi-pass membrane protein</topology>
    </subcellularLocation>
</comment>
<keyword evidence="8 9" id="KW-0472">Membrane</keyword>
<dbReference type="GO" id="GO:0015605">
    <property type="term" value="F:organophosphate ester transmembrane transporter activity"/>
    <property type="evidence" value="ECO:0007669"/>
    <property type="project" value="UniProtKB-ARBA"/>
</dbReference>
<reference evidence="11" key="1">
    <citation type="submission" date="2023-07" db="EMBL/GenBank/DDBJ databases">
        <title>draft genome sequence of fig (Ficus carica).</title>
        <authorList>
            <person name="Takahashi T."/>
            <person name="Nishimura K."/>
        </authorList>
    </citation>
    <scope>NUCLEOTIDE SEQUENCE</scope>
</reference>
<dbReference type="GO" id="GO:0015120">
    <property type="term" value="F:phosphoglycerate transmembrane transporter activity"/>
    <property type="evidence" value="ECO:0007669"/>
    <property type="project" value="UniProtKB-ARBA"/>
</dbReference>
<evidence type="ECO:0000256" key="5">
    <source>
        <dbReference type="ARBA" id="ARBA00022692"/>
    </source>
</evidence>
<dbReference type="Proteomes" id="UP001187192">
    <property type="component" value="Unassembled WGS sequence"/>
</dbReference>
<keyword evidence="2" id="KW-0813">Transport</keyword>
<dbReference type="GO" id="GO:0031969">
    <property type="term" value="C:chloroplast membrane"/>
    <property type="evidence" value="ECO:0007669"/>
    <property type="project" value="UniProtKB-SubCell"/>
</dbReference>
<feature type="domain" description="Sugar phosphate transporter" evidence="10">
    <location>
        <begin position="117"/>
        <end position="373"/>
    </location>
</feature>
<evidence type="ECO:0000256" key="9">
    <source>
        <dbReference type="SAM" id="Phobius"/>
    </source>
</evidence>
<dbReference type="Pfam" id="PF03151">
    <property type="entry name" value="TPT"/>
    <property type="match status" value="1"/>
</dbReference>
<dbReference type="InterPro" id="IPR004853">
    <property type="entry name" value="Sugar_P_trans_dom"/>
</dbReference>
<feature type="transmembrane region" description="Helical" evidence="9">
    <location>
        <begin position="148"/>
        <end position="181"/>
    </location>
</feature>
<accession>A0AA88D558</accession>
<dbReference type="InterPro" id="IPR004696">
    <property type="entry name" value="Tpt_PEP_transl"/>
</dbReference>
<dbReference type="AlphaFoldDB" id="A0AA88D558"/>
<feature type="transmembrane region" description="Helical" evidence="9">
    <location>
        <begin position="116"/>
        <end position="136"/>
    </location>
</feature>
<feature type="transmembrane region" description="Helical" evidence="9">
    <location>
        <begin position="260"/>
        <end position="280"/>
    </location>
</feature>
<feature type="transmembrane region" description="Helical" evidence="9">
    <location>
        <begin position="201"/>
        <end position="221"/>
    </location>
</feature>
<evidence type="ECO:0000256" key="7">
    <source>
        <dbReference type="ARBA" id="ARBA00022989"/>
    </source>
</evidence>
<dbReference type="InterPro" id="IPR050186">
    <property type="entry name" value="TPT_transporter"/>
</dbReference>
<name>A0AA88D558_FICCA</name>
<evidence type="ECO:0000256" key="4">
    <source>
        <dbReference type="ARBA" id="ARBA00022640"/>
    </source>
</evidence>
<dbReference type="PANTHER" id="PTHR11132">
    <property type="entry name" value="SOLUTE CARRIER FAMILY 35"/>
    <property type="match status" value="1"/>
</dbReference>
<evidence type="ECO:0000256" key="1">
    <source>
        <dbReference type="ARBA" id="ARBA00004508"/>
    </source>
</evidence>
<keyword evidence="4" id="KW-0934">Plastid</keyword>
<evidence type="ECO:0000256" key="3">
    <source>
        <dbReference type="ARBA" id="ARBA00022528"/>
    </source>
</evidence>
<dbReference type="SUPFAM" id="SSF103481">
    <property type="entry name" value="Multidrug resistance efflux transporter EmrE"/>
    <property type="match status" value="2"/>
</dbReference>
<keyword evidence="7 9" id="KW-1133">Transmembrane helix</keyword>
<feature type="transmembrane region" description="Helical" evidence="9">
    <location>
        <begin position="228"/>
        <end position="248"/>
    </location>
</feature>
<feature type="transmembrane region" description="Helical" evidence="9">
    <location>
        <begin position="292"/>
        <end position="315"/>
    </location>
</feature>
<keyword evidence="5 9" id="KW-0812">Transmembrane</keyword>
<evidence type="ECO:0000259" key="10">
    <source>
        <dbReference type="Pfam" id="PF03151"/>
    </source>
</evidence>
<proteinExistence type="predicted"/>
<evidence type="ECO:0000313" key="12">
    <source>
        <dbReference type="Proteomes" id="UP001187192"/>
    </source>
</evidence>
<comment type="caution">
    <text evidence="11">The sequence shown here is derived from an EMBL/GenBank/DDBJ whole genome shotgun (WGS) entry which is preliminary data.</text>
</comment>
<dbReference type="EMBL" id="BTGU01000013">
    <property type="protein sequence ID" value="GMN41982.1"/>
    <property type="molecule type" value="Genomic_DNA"/>
</dbReference>
<evidence type="ECO:0000256" key="6">
    <source>
        <dbReference type="ARBA" id="ARBA00022946"/>
    </source>
</evidence>
<dbReference type="NCBIfam" id="TIGR00817">
    <property type="entry name" value="tpt"/>
    <property type="match status" value="1"/>
</dbReference>
<dbReference type="InterPro" id="IPR037185">
    <property type="entry name" value="EmrE-like"/>
</dbReference>
<keyword evidence="3" id="KW-0150">Chloroplast</keyword>
<organism evidence="11 12">
    <name type="scientific">Ficus carica</name>
    <name type="common">Common fig</name>
    <dbReference type="NCBI Taxonomy" id="3494"/>
    <lineage>
        <taxon>Eukaryota</taxon>
        <taxon>Viridiplantae</taxon>
        <taxon>Streptophyta</taxon>
        <taxon>Embryophyta</taxon>
        <taxon>Tracheophyta</taxon>
        <taxon>Spermatophyta</taxon>
        <taxon>Magnoliopsida</taxon>
        <taxon>eudicotyledons</taxon>
        <taxon>Gunneridae</taxon>
        <taxon>Pentapetalae</taxon>
        <taxon>rosids</taxon>
        <taxon>fabids</taxon>
        <taxon>Rosales</taxon>
        <taxon>Moraceae</taxon>
        <taxon>Ficeae</taxon>
        <taxon>Ficus</taxon>
    </lineage>
</organism>
<keyword evidence="12" id="KW-1185">Reference proteome</keyword>
<evidence type="ECO:0000256" key="2">
    <source>
        <dbReference type="ARBA" id="ARBA00022448"/>
    </source>
</evidence>
<feature type="transmembrane region" description="Helical" evidence="9">
    <location>
        <begin position="354"/>
        <end position="375"/>
    </location>
</feature>
<evidence type="ECO:0000256" key="8">
    <source>
        <dbReference type="ARBA" id="ARBA00023136"/>
    </source>
</evidence>
<gene>
    <name evidence="11" type="ORF">TIFTF001_011191</name>
</gene>
<keyword evidence="6" id="KW-0809">Transit peptide</keyword>
<evidence type="ECO:0000313" key="11">
    <source>
        <dbReference type="EMBL" id="GMN41982.1"/>
    </source>
</evidence>
<protein>
    <recommendedName>
        <fullName evidence="10">Sugar phosphate transporter domain-containing protein</fullName>
    </recommendedName>
</protein>